<dbReference type="EMBL" id="OY731403">
    <property type="protein sequence ID" value="CAJ1962564.1"/>
    <property type="molecule type" value="Genomic_DNA"/>
</dbReference>
<gene>
    <name evidence="1" type="ORF">AYBTSS11_LOCUS19315</name>
</gene>
<organism evidence="1 2">
    <name type="scientific">Sphenostylis stenocarpa</name>
    <dbReference type="NCBI Taxonomy" id="92480"/>
    <lineage>
        <taxon>Eukaryota</taxon>
        <taxon>Viridiplantae</taxon>
        <taxon>Streptophyta</taxon>
        <taxon>Embryophyta</taxon>
        <taxon>Tracheophyta</taxon>
        <taxon>Spermatophyta</taxon>
        <taxon>Magnoliopsida</taxon>
        <taxon>eudicotyledons</taxon>
        <taxon>Gunneridae</taxon>
        <taxon>Pentapetalae</taxon>
        <taxon>rosids</taxon>
        <taxon>fabids</taxon>
        <taxon>Fabales</taxon>
        <taxon>Fabaceae</taxon>
        <taxon>Papilionoideae</taxon>
        <taxon>50 kb inversion clade</taxon>
        <taxon>NPAAA clade</taxon>
        <taxon>indigoferoid/millettioid clade</taxon>
        <taxon>Phaseoleae</taxon>
        <taxon>Sphenostylis</taxon>
    </lineage>
</organism>
<dbReference type="AlphaFoldDB" id="A0AA86SRV0"/>
<evidence type="ECO:0000313" key="1">
    <source>
        <dbReference type="EMBL" id="CAJ1962564.1"/>
    </source>
</evidence>
<sequence>MLHATQIREINHYMIYISEISQYFHHGWAPQKYTEQCKKRNKYRTQSDATLLQPLSNKDVRKREKKKLPETEHREYESELSPVHDFVSVFASIEDAPSLFSLQKRWAENLGNAETSDTSKLKTRFVGELERYISKLQSGFALKHYGSLILLSRSFTVILC</sequence>
<name>A0AA86SRV0_9FABA</name>
<protein>
    <submittedName>
        <fullName evidence="1">Uncharacterized protein</fullName>
    </submittedName>
</protein>
<accession>A0AA86SRV0</accession>
<reference evidence="1" key="1">
    <citation type="submission" date="2023-10" db="EMBL/GenBank/DDBJ databases">
        <authorList>
            <person name="Domelevo Entfellner J.-B."/>
        </authorList>
    </citation>
    <scope>NUCLEOTIDE SEQUENCE</scope>
</reference>
<evidence type="ECO:0000313" key="2">
    <source>
        <dbReference type="Proteomes" id="UP001189624"/>
    </source>
</evidence>
<proteinExistence type="predicted"/>
<dbReference type="Proteomes" id="UP001189624">
    <property type="component" value="Chromosome 6"/>
</dbReference>
<dbReference type="Gramene" id="rna-AYBTSS11_LOCUS19315">
    <property type="protein sequence ID" value="CAJ1962564.1"/>
    <property type="gene ID" value="gene-AYBTSS11_LOCUS19315"/>
</dbReference>
<keyword evidence="2" id="KW-1185">Reference proteome</keyword>